<dbReference type="InterPro" id="IPR010258">
    <property type="entry name" value="Conjugal_tfr_TrbG/VirB9/CagX"/>
</dbReference>
<reference evidence="2 3" key="1">
    <citation type="submission" date="2018-08" db="EMBL/GenBank/DDBJ databases">
        <title>Vibrio isolated from the Eastern China Marginal Seas.</title>
        <authorList>
            <person name="Li Y."/>
        </authorList>
    </citation>
    <scope>NUCLEOTIDE SEQUENCE [LARGE SCALE GENOMIC DNA]</scope>
    <source>
        <strain evidence="2 3">BEI233</strain>
    </source>
</reference>
<dbReference type="Pfam" id="PF03524">
    <property type="entry name" value="CagX"/>
    <property type="match status" value="1"/>
</dbReference>
<protein>
    <submittedName>
        <fullName evidence="2">Conjugal transfer protein</fullName>
    </submittedName>
</protein>
<feature type="compositionally biased region" description="Basic and acidic residues" evidence="1">
    <location>
        <begin position="149"/>
        <end position="171"/>
    </location>
</feature>
<organism evidence="2 3">
    <name type="scientific">Vibrio sinensis</name>
    <dbReference type="NCBI Taxonomy" id="2302434"/>
    <lineage>
        <taxon>Bacteria</taxon>
        <taxon>Pseudomonadati</taxon>
        <taxon>Pseudomonadota</taxon>
        <taxon>Gammaproteobacteria</taxon>
        <taxon>Vibrionales</taxon>
        <taxon>Vibrionaceae</taxon>
        <taxon>Vibrio</taxon>
    </lineage>
</organism>
<evidence type="ECO:0000256" key="1">
    <source>
        <dbReference type="SAM" id="MobiDB-lite"/>
    </source>
</evidence>
<gene>
    <name evidence="2" type="ORF">DZ860_21080</name>
</gene>
<feature type="region of interest" description="Disordered" evidence="1">
    <location>
        <begin position="146"/>
        <end position="173"/>
    </location>
</feature>
<sequence length="272" mass="30123">MPLQKQKQRHLVTHQRANKLALVIGTLILSNLSFSAYAHECRTVNYKAGDVVHVSSAQNLGTRISLPANLIKPPVITNARLWDIGGETGTNHIVVSPNSNSKLGNKAMVFAFADNGKVYDIMVTRVAQKAHQPCVTINERPNFFFAPTPDKKPAPKPVEKVKPKTTPKLEKGALVSGSGEAAYPQMFTQYKWDKKKELYPQNLIADVYDNGRTTFIRLANRHQGSLLVETKIGNKNTLIPVSHNDDYSIFSVNGVYGRFDILVGNSNITVTR</sequence>
<dbReference type="Proteomes" id="UP000273252">
    <property type="component" value="Unassembled WGS sequence"/>
</dbReference>
<name>A0A3A6QVB2_9VIBR</name>
<evidence type="ECO:0000313" key="3">
    <source>
        <dbReference type="Proteomes" id="UP000273252"/>
    </source>
</evidence>
<dbReference type="EMBL" id="QVMU01000031">
    <property type="protein sequence ID" value="RJX65855.1"/>
    <property type="molecule type" value="Genomic_DNA"/>
</dbReference>
<evidence type="ECO:0000313" key="2">
    <source>
        <dbReference type="EMBL" id="RJX65855.1"/>
    </source>
</evidence>
<dbReference type="RefSeq" id="WP_120034971.1">
    <property type="nucleotide sequence ID" value="NZ_QVMU01000031.1"/>
</dbReference>
<dbReference type="OrthoDB" id="9773431at2"/>
<dbReference type="AlphaFoldDB" id="A0A3A6QVB2"/>
<proteinExistence type="predicted"/>
<accession>A0A3A6QVB2</accession>
<comment type="caution">
    <text evidence="2">The sequence shown here is derived from an EMBL/GenBank/DDBJ whole genome shotgun (WGS) entry which is preliminary data.</text>
</comment>
<keyword evidence="3" id="KW-1185">Reference proteome</keyword>